<protein>
    <submittedName>
        <fullName evidence="2">Uncharacterized protein</fullName>
    </submittedName>
</protein>
<name>A0A8H7T7K8_9HELO</name>
<gene>
    <name evidence="2" type="ORF">IFR04_012290</name>
</gene>
<evidence type="ECO:0000256" key="1">
    <source>
        <dbReference type="SAM" id="MobiDB-lite"/>
    </source>
</evidence>
<dbReference type="OrthoDB" id="3505248at2759"/>
<feature type="region of interest" description="Disordered" evidence="1">
    <location>
        <begin position="464"/>
        <end position="490"/>
    </location>
</feature>
<proteinExistence type="predicted"/>
<keyword evidence="3" id="KW-1185">Reference proteome</keyword>
<dbReference type="AlphaFoldDB" id="A0A8H7T7K8"/>
<reference evidence="2" key="1">
    <citation type="submission" date="2021-02" db="EMBL/GenBank/DDBJ databases">
        <title>Genome sequence Cadophora malorum strain M34.</title>
        <authorList>
            <person name="Stefanovic E."/>
            <person name="Vu D."/>
            <person name="Scully C."/>
            <person name="Dijksterhuis J."/>
            <person name="Roader J."/>
            <person name="Houbraken J."/>
        </authorList>
    </citation>
    <scope>NUCLEOTIDE SEQUENCE</scope>
    <source>
        <strain evidence="2">M34</strain>
    </source>
</reference>
<evidence type="ECO:0000313" key="3">
    <source>
        <dbReference type="Proteomes" id="UP000664132"/>
    </source>
</evidence>
<accession>A0A8H7T7K8</accession>
<comment type="caution">
    <text evidence="2">The sequence shown here is derived from an EMBL/GenBank/DDBJ whole genome shotgun (WGS) entry which is preliminary data.</text>
</comment>
<dbReference type="Proteomes" id="UP000664132">
    <property type="component" value="Unassembled WGS sequence"/>
</dbReference>
<evidence type="ECO:0000313" key="2">
    <source>
        <dbReference type="EMBL" id="KAG4414592.1"/>
    </source>
</evidence>
<sequence length="533" mass="61409">MTDGWTASIDGDLDLLKELPLYPITSDNPLRQILDAFSLKQYQNYATGAYPDTAEDDIALELYARMHAVEGIFYRSEGGQRYIVGPDINYFKNKDYSGRYLDCATDRSGRCYFFPPRKVTRRATRCANINRPKSAKDRALVAHCSGMDWNLPIDDPRHVLNLPIEILRNTLELCVTVEVPTPLQPPAVTCNWKRLFQQPDFSLVRSGSSDDEDYVKDRPFLKVARQDSDDPYTELRRLYRSELLYGKNGFHFEMVNTSFYGSPPSLLHPEQERKWRPDPCKPSSNKNRRIKQGIKKIQAGAKLTYLPGWIYYDHFLRFLWMVGPTNASMIRSLQFDGMVKLHCCSEDYCYVDGCRDGLIQTLGIYIPFIIALCPKLERITIYAQEDTDFKSHPQYLRGEGPMNRDEALGPFLEEIMCKIPGPKHLEIFDGVESMERLECAEPVRKRLKKRRKQRANVALEERIASHESQMGNETGTEELLDQQDMRQSPTTTELQHLETCSFCGEGHIWAVCHNLCGCGSYDHLPKDCNRHRD</sequence>
<organism evidence="2 3">
    <name type="scientific">Cadophora malorum</name>
    <dbReference type="NCBI Taxonomy" id="108018"/>
    <lineage>
        <taxon>Eukaryota</taxon>
        <taxon>Fungi</taxon>
        <taxon>Dikarya</taxon>
        <taxon>Ascomycota</taxon>
        <taxon>Pezizomycotina</taxon>
        <taxon>Leotiomycetes</taxon>
        <taxon>Helotiales</taxon>
        <taxon>Ploettnerulaceae</taxon>
        <taxon>Cadophora</taxon>
    </lineage>
</organism>
<dbReference type="EMBL" id="JAFJYH010000258">
    <property type="protein sequence ID" value="KAG4414592.1"/>
    <property type="molecule type" value="Genomic_DNA"/>
</dbReference>